<feature type="compositionally biased region" description="Low complexity" evidence="2">
    <location>
        <begin position="78"/>
        <end position="94"/>
    </location>
</feature>
<evidence type="ECO:0000256" key="2">
    <source>
        <dbReference type="SAM" id="MobiDB-lite"/>
    </source>
</evidence>
<reference evidence="3" key="1">
    <citation type="submission" date="2023-06" db="EMBL/GenBank/DDBJ databases">
        <authorList>
            <consortium name="Lawrence Berkeley National Laboratory"/>
            <person name="Ahrendt S."/>
            <person name="Sahu N."/>
            <person name="Indic B."/>
            <person name="Wong-Bajracharya J."/>
            <person name="Merenyi Z."/>
            <person name="Ke H.-M."/>
            <person name="Monk M."/>
            <person name="Kocsube S."/>
            <person name="Drula E."/>
            <person name="Lipzen A."/>
            <person name="Balint B."/>
            <person name="Henrissat B."/>
            <person name="Andreopoulos B."/>
            <person name="Martin F.M."/>
            <person name="Harder C.B."/>
            <person name="Rigling D."/>
            <person name="Ford K.L."/>
            <person name="Foster G.D."/>
            <person name="Pangilinan J."/>
            <person name="Papanicolaou A."/>
            <person name="Barry K."/>
            <person name="LaButti K."/>
            <person name="Viragh M."/>
            <person name="Koriabine M."/>
            <person name="Yan M."/>
            <person name="Riley R."/>
            <person name="Champramary S."/>
            <person name="Plett K.L."/>
            <person name="Tsai I.J."/>
            <person name="Slot J."/>
            <person name="Sipos G."/>
            <person name="Plett J."/>
            <person name="Nagy L.G."/>
            <person name="Grigoriev I.V."/>
        </authorList>
    </citation>
    <scope>NUCLEOTIDE SEQUENCE</scope>
    <source>
        <strain evidence="3">FPL87.14</strain>
    </source>
</reference>
<feature type="region of interest" description="Disordered" evidence="2">
    <location>
        <begin position="1"/>
        <end position="108"/>
    </location>
</feature>
<keyword evidence="1" id="KW-0175">Coiled coil</keyword>
<dbReference type="Proteomes" id="UP001175226">
    <property type="component" value="Unassembled WGS sequence"/>
</dbReference>
<dbReference type="EMBL" id="JAUEPT010000025">
    <property type="protein sequence ID" value="KAK0442670.1"/>
    <property type="molecule type" value="Genomic_DNA"/>
</dbReference>
<feature type="compositionally biased region" description="Polar residues" evidence="2">
    <location>
        <begin position="1"/>
        <end position="23"/>
    </location>
</feature>
<accession>A0AA39MR17</accession>
<evidence type="ECO:0000313" key="3">
    <source>
        <dbReference type="EMBL" id="KAK0442670.1"/>
    </source>
</evidence>
<keyword evidence="4" id="KW-1185">Reference proteome</keyword>
<dbReference type="AlphaFoldDB" id="A0AA39MR17"/>
<protein>
    <submittedName>
        <fullName evidence="3">Uncharacterized protein</fullName>
    </submittedName>
</protein>
<proteinExistence type="predicted"/>
<evidence type="ECO:0000256" key="1">
    <source>
        <dbReference type="SAM" id="Coils"/>
    </source>
</evidence>
<feature type="region of interest" description="Disordered" evidence="2">
    <location>
        <begin position="249"/>
        <end position="268"/>
    </location>
</feature>
<organism evidence="3 4">
    <name type="scientific">Armillaria borealis</name>
    <dbReference type="NCBI Taxonomy" id="47425"/>
    <lineage>
        <taxon>Eukaryota</taxon>
        <taxon>Fungi</taxon>
        <taxon>Dikarya</taxon>
        <taxon>Basidiomycota</taxon>
        <taxon>Agaricomycotina</taxon>
        <taxon>Agaricomycetes</taxon>
        <taxon>Agaricomycetidae</taxon>
        <taxon>Agaricales</taxon>
        <taxon>Marasmiineae</taxon>
        <taxon>Physalacriaceae</taxon>
        <taxon>Armillaria</taxon>
    </lineage>
</organism>
<gene>
    <name evidence="3" type="ORF">EV421DRAFT_1736184</name>
</gene>
<comment type="caution">
    <text evidence="3">The sequence shown here is derived from an EMBL/GenBank/DDBJ whole genome shotgun (WGS) entry which is preliminary data.</text>
</comment>
<sequence>MSQTPSESGKVQSPSLLSLNPDPQQGPPPSVSRTSDKREDTSSMKSTKRSLRSRIPFFWKKGSTTSLPEEPLPPSSPAPSSHSESSEYLSSSGLTAKPTMSTDPTLPPILTSREAAAREELARLTAENDELERTIVRDRTITQFYQRASRPQLEGEPAAQYWQRQTATRVEADAINEAETEAYRQRPLHEPVWLERYRQYRALQIRQELPGVSLATWMEARAHTGYHNPRESRARLYEYLAFQESAYPNRSDLDAFGGGSGMDASGSS</sequence>
<name>A0AA39MR17_9AGAR</name>
<evidence type="ECO:0000313" key="4">
    <source>
        <dbReference type="Proteomes" id="UP001175226"/>
    </source>
</evidence>
<feature type="coiled-coil region" evidence="1">
    <location>
        <begin position="114"/>
        <end position="141"/>
    </location>
</feature>